<sequence length="225" mass="25690">MDTALLLWSRVISHTGLFNNIISDRYPKLTSALWTNLNIFFKTNLSFSTAYQPQTDGLAEGIIRNLDNMIRRFCAYGLQFKHSDGFTHHGCTMIPALELEYKIPIHSSTGQNLSQPQRMTLLCWCCGNYNLRPSWGRLATPYVYGQFGPFWCSMEFWPYHYSLAFYGPNHHLLRQAISCHLWPLWPILISPTPRPLSFFFGLGVLGPLALISVSGPPLFVRGSRV</sequence>
<dbReference type="OrthoDB" id="2273864at2759"/>
<evidence type="ECO:0008006" key="4">
    <source>
        <dbReference type="Google" id="ProtNLM"/>
    </source>
</evidence>
<dbReference type="GO" id="GO:0003676">
    <property type="term" value="F:nucleic acid binding"/>
    <property type="evidence" value="ECO:0007669"/>
    <property type="project" value="InterPro"/>
</dbReference>
<keyword evidence="1" id="KW-0472">Membrane</keyword>
<organism evidence="2 3">
    <name type="scientific">Austropuccinia psidii MF-1</name>
    <dbReference type="NCBI Taxonomy" id="1389203"/>
    <lineage>
        <taxon>Eukaryota</taxon>
        <taxon>Fungi</taxon>
        <taxon>Dikarya</taxon>
        <taxon>Basidiomycota</taxon>
        <taxon>Pucciniomycotina</taxon>
        <taxon>Pucciniomycetes</taxon>
        <taxon>Pucciniales</taxon>
        <taxon>Sphaerophragmiaceae</taxon>
        <taxon>Austropuccinia</taxon>
    </lineage>
</organism>
<gene>
    <name evidence="2" type="ORF">O181_048634</name>
</gene>
<evidence type="ECO:0000256" key="1">
    <source>
        <dbReference type="SAM" id="Phobius"/>
    </source>
</evidence>
<feature type="transmembrane region" description="Helical" evidence="1">
    <location>
        <begin position="198"/>
        <end position="220"/>
    </location>
</feature>
<proteinExistence type="predicted"/>
<keyword evidence="1" id="KW-0812">Transmembrane</keyword>
<dbReference type="InterPro" id="IPR036397">
    <property type="entry name" value="RNaseH_sf"/>
</dbReference>
<dbReference type="Gene3D" id="3.30.420.10">
    <property type="entry name" value="Ribonuclease H-like superfamily/Ribonuclease H"/>
    <property type="match status" value="1"/>
</dbReference>
<dbReference type="InterPro" id="IPR012337">
    <property type="entry name" value="RNaseH-like_sf"/>
</dbReference>
<accession>A0A9Q3DTD0</accession>
<dbReference type="SUPFAM" id="SSF53098">
    <property type="entry name" value="Ribonuclease H-like"/>
    <property type="match status" value="1"/>
</dbReference>
<protein>
    <recommendedName>
        <fullName evidence="4">Integrase catalytic domain-containing protein</fullName>
    </recommendedName>
</protein>
<keyword evidence="1" id="KW-1133">Transmembrane helix</keyword>
<keyword evidence="3" id="KW-1185">Reference proteome</keyword>
<evidence type="ECO:0000313" key="2">
    <source>
        <dbReference type="EMBL" id="MBW0508919.1"/>
    </source>
</evidence>
<evidence type="ECO:0000313" key="3">
    <source>
        <dbReference type="Proteomes" id="UP000765509"/>
    </source>
</evidence>
<name>A0A9Q3DTD0_9BASI</name>
<dbReference type="EMBL" id="AVOT02020619">
    <property type="protein sequence ID" value="MBW0508919.1"/>
    <property type="molecule type" value="Genomic_DNA"/>
</dbReference>
<comment type="caution">
    <text evidence="2">The sequence shown here is derived from an EMBL/GenBank/DDBJ whole genome shotgun (WGS) entry which is preliminary data.</text>
</comment>
<dbReference type="AlphaFoldDB" id="A0A9Q3DTD0"/>
<dbReference type="Proteomes" id="UP000765509">
    <property type="component" value="Unassembled WGS sequence"/>
</dbReference>
<reference evidence="2" key="1">
    <citation type="submission" date="2021-03" db="EMBL/GenBank/DDBJ databases">
        <title>Draft genome sequence of rust myrtle Austropuccinia psidii MF-1, a brazilian biotype.</title>
        <authorList>
            <person name="Quecine M.C."/>
            <person name="Pachon D.M.R."/>
            <person name="Bonatelli M.L."/>
            <person name="Correr F.H."/>
            <person name="Franceschini L.M."/>
            <person name="Leite T.F."/>
            <person name="Margarido G.R.A."/>
            <person name="Almeida C.A."/>
            <person name="Ferrarezi J.A."/>
            <person name="Labate C.A."/>
        </authorList>
    </citation>
    <scope>NUCLEOTIDE SEQUENCE</scope>
    <source>
        <strain evidence="2">MF-1</strain>
    </source>
</reference>